<dbReference type="EMBL" id="KL817952">
    <property type="protein sequence ID" value="KFM83323.1"/>
    <property type="molecule type" value="Genomic_DNA"/>
</dbReference>
<keyword evidence="4" id="KW-0175">Coiled coil</keyword>
<feature type="domain" description="RING-type" evidence="5">
    <location>
        <begin position="148"/>
        <end position="183"/>
    </location>
</feature>
<evidence type="ECO:0000256" key="1">
    <source>
        <dbReference type="ARBA" id="ARBA00022771"/>
    </source>
</evidence>
<dbReference type="Gene3D" id="3.30.40.10">
    <property type="entry name" value="Zinc/RING finger domain, C3HC4 (zinc finger)"/>
    <property type="match status" value="1"/>
</dbReference>
<dbReference type="STRING" id="407821.A0A087V134"/>
<evidence type="ECO:0000259" key="5">
    <source>
        <dbReference type="PROSITE" id="PS50089"/>
    </source>
</evidence>
<evidence type="ECO:0000256" key="3">
    <source>
        <dbReference type="PROSITE-ProRule" id="PRU00175"/>
    </source>
</evidence>
<evidence type="ECO:0000256" key="4">
    <source>
        <dbReference type="SAM" id="Coils"/>
    </source>
</evidence>
<keyword evidence="7" id="KW-1185">Reference proteome</keyword>
<dbReference type="OMA" id="YCHEAIT"/>
<dbReference type="InterPro" id="IPR001841">
    <property type="entry name" value="Znf_RING"/>
</dbReference>
<evidence type="ECO:0000313" key="6">
    <source>
        <dbReference type="EMBL" id="KFM83323.1"/>
    </source>
</evidence>
<dbReference type="InterPro" id="IPR013083">
    <property type="entry name" value="Znf_RING/FYVE/PHD"/>
</dbReference>
<accession>A0A087V134</accession>
<dbReference type="PROSITE" id="PS50089">
    <property type="entry name" value="ZF_RING_2"/>
    <property type="match status" value="1"/>
</dbReference>
<name>A0A087V134_STEMI</name>
<dbReference type="AlphaFoldDB" id="A0A087V134"/>
<keyword evidence="1 3" id="KW-0863">Zinc-finger</keyword>
<dbReference type="SUPFAM" id="SSF57850">
    <property type="entry name" value="RING/U-box"/>
    <property type="match status" value="1"/>
</dbReference>
<dbReference type="OrthoDB" id="20534at2759"/>
<organism evidence="6 7">
    <name type="scientific">Stegodyphus mimosarum</name>
    <name type="common">African social velvet spider</name>
    <dbReference type="NCBI Taxonomy" id="407821"/>
    <lineage>
        <taxon>Eukaryota</taxon>
        <taxon>Metazoa</taxon>
        <taxon>Ecdysozoa</taxon>
        <taxon>Arthropoda</taxon>
        <taxon>Chelicerata</taxon>
        <taxon>Arachnida</taxon>
        <taxon>Araneae</taxon>
        <taxon>Araneomorphae</taxon>
        <taxon>Entelegynae</taxon>
        <taxon>Eresoidea</taxon>
        <taxon>Eresidae</taxon>
        <taxon>Stegodyphus</taxon>
    </lineage>
</organism>
<evidence type="ECO:0000256" key="2">
    <source>
        <dbReference type="ARBA" id="ARBA00022833"/>
    </source>
</evidence>
<feature type="coiled-coil region" evidence="4">
    <location>
        <begin position="61"/>
        <end position="139"/>
    </location>
</feature>
<evidence type="ECO:0000313" key="7">
    <source>
        <dbReference type="Proteomes" id="UP000054359"/>
    </source>
</evidence>
<gene>
    <name evidence="6" type="ORF">X975_00056</name>
</gene>
<keyword evidence="2" id="KW-0862">Zinc</keyword>
<protein>
    <submittedName>
        <fullName evidence="6">RING finger protein unkempt-like protein</fullName>
    </submittedName>
</protein>
<dbReference type="CDD" id="cd16614">
    <property type="entry name" value="RING-HC_UNK-like"/>
    <property type="match status" value="1"/>
</dbReference>
<dbReference type="Pfam" id="PF13920">
    <property type="entry name" value="zf-C3HC4_3"/>
    <property type="match status" value="1"/>
</dbReference>
<dbReference type="GO" id="GO:0008270">
    <property type="term" value="F:zinc ion binding"/>
    <property type="evidence" value="ECO:0007669"/>
    <property type="project" value="UniProtKB-KW"/>
</dbReference>
<proteinExistence type="predicted"/>
<feature type="non-terminal residue" evidence="6">
    <location>
        <position position="194"/>
    </location>
</feature>
<keyword evidence="1 3" id="KW-0479">Metal-binding</keyword>
<dbReference type="Proteomes" id="UP000054359">
    <property type="component" value="Unassembled WGS sequence"/>
</dbReference>
<sequence length="194" mass="22149">MSPSNRMGTQQSLVPSIGAFNSLGSSNLSEIQRLRDEFATNRLKMPWDDGTIQARSVYQTYEVWKREAEEASRRERLAEQQRDEALAKVNNLQKELDTLTGGPFLHTLTRISELETLPLSKLKQLQEQLREDLEKIEKVVFYQTATKCMICEDKNRSITVVPCSHYVLCNQCAPHQKNCPYCHEAITSLSNASL</sequence>
<reference evidence="6 7" key="1">
    <citation type="submission" date="2013-11" db="EMBL/GenBank/DDBJ databases">
        <title>Genome sequencing of Stegodyphus mimosarum.</title>
        <authorList>
            <person name="Bechsgaard J."/>
        </authorList>
    </citation>
    <scope>NUCLEOTIDE SEQUENCE [LARGE SCALE GENOMIC DNA]</scope>
</reference>